<proteinExistence type="inferred from homology"/>
<dbReference type="InterPro" id="IPR001267">
    <property type="entry name" value="Thymidine_kinase"/>
</dbReference>
<evidence type="ECO:0000256" key="6">
    <source>
        <dbReference type="ARBA" id="ARBA00022777"/>
    </source>
</evidence>
<evidence type="ECO:0000256" key="5">
    <source>
        <dbReference type="ARBA" id="ARBA00022741"/>
    </source>
</evidence>
<dbReference type="Pfam" id="PF00265">
    <property type="entry name" value="TK"/>
    <property type="match status" value="1"/>
</dbReference>
<dbReference type="EMBL" id="JBHMAX010000022">
    <property type="protein sequence ID" value="MFB9732751.1"/>
    <property type="molecule type" value="Genomic_DNA"/>
</dbReference>
<comment type="catalytic activity">
    <reaction evidence="8">
        <text>thymidine + ATP = dTMP + ADP + H(+)</text>
        <dbReference type="Rhea" id="RHEA:19129"/>
        <dbReference type="ChEBI" id="CHEBI:15378"/>
        <dbReference type="ChEBI" id="CHEBI:17748"/>
        <dbReference type="ChEBI" id="CHEBI:30616"/>
        <dbReference type="ChEBI" id="CHEBI:63528"/>
        <dbReference type="ChEBI" id="CHEBI:456216"/>
        <dbReference type="EC" id="2.7.1.21"/>
    </reaction>
</comment>
<sequence length="240" mass="26310">MAELVFFTGTMDCGKSTLALQMDHTHASRGRAGLLFTQHDRSGEAVLSSRLGLTKPALEVDDDLDLWEFVVDQVTAGRRVDYLVCDEAQFYTPVQVEQLARLVDEMDVDVFAFGITSDFRTELFPGSRRLIELADRTEQLQVRALCWCGKPATVNARVVDGVMVVEGEQVVVGDVTGETGPVPTVEYEMLCRRHYMRRMNSSAARAQSLSPDVLPFDLDLCALPGTAEPSPDGRAGPPAG</sequence>
<comment type="caution">
    <text evidence="10">The sequence shown here is derived from an EMBL/GenBank/DDBJ whole genome shotgun (WGS) entry which is preliminary data.</text>
</comment>
<keyword evidence="5 8" id="KW-0547">Nucleotide-binding</keyword>
<dbReference type="PANTHER" id="PTHR11441:SF0">
    <property type="entry name" value="THYMIDINE KINASE, CYTOSOLIC"/>
    <property type="match status" value="1"/>
</dbReference>
<comment type="similarity">
    <text evidence="1 9">Belongs to the thymidine kinase family.</text>
</comment>
<accession>A0ABV5V4M4</accession>
<evidence type="ECO:0000256" key="1">
    <source>
        <dbReference type="ARBA" id="ARBA00007587"/>
    </source>
</evidence>
<evidence type="ECO:0000256" key="3">
    <source>
        <dbReference type="ARBA" id="ARBA00022634"/>
    </source>
</evidence>
<evidence type="ECO:0000256" key="8">
    <source>
        <dbReference type="RuleBase" id="RU000544"/>
    </source>
</evidence>
<evidence type="ECO:0000256" key="7">
    <source>
        <dbReference type="ARBA" id="ARBA00022840"/>
    </source>
</evidence>
<evidence type="ECO:0000256" key="9">
    <source>
        <dbReference type="RuleBase" id="RU004165"/>
    </source>
</evidence>
<reference evidence="10 11" key="1">
    <citation type="submission" date="2024-09" db="EMBL/GenBank/DDBJ databases">
        <authorList>
            <person name="Sun Q."/>
            <person name="Mori K."/>
        </authorList>
    </citation>
    <scope>NUCLEOTIDE SEQUENCE [LARGE SCALE GENOMIC DNA]</scope>
    <source>
        <strain evidence="10 11">JCM 12763</strain>
    </source>
</reference>
<gene>
    <name evidence="10" type="ORF">ACFFN0_11930</name>
</gene>
<dbReference type="PIRSF" id="PIRSF035805">
    <property type="entry name" value="TK_cell"/>
    <property type="match status" value="1"/>
</dbReference>
<dbReference type="InterPro" id="IPR027417">
    <property type="entry name" value="P-loop_NTPase"/>
</dbReference>
<evidence type="ECO:0000313" key="10">
    <source>
        <dbReference type="EMBL" id="MFB9732751.1"/>
    </source>
</evidence>
<dbReference type="SUPFAM" id="SSF57716">
    <property type="entry name" value="Glucocorticoid receptor-like (DNA-binding domain)"/>
    <property type="match status" value="1"/>
</dbReference>
<keyword evidence="11" id="KW-1185">Reference proteome</keyword>
<evidence type="ECO:0000256" key="4">
    <source>
        <dbReference type="ARBA" id="ARBA00022679"/>
    </source>
</evidence>
<dbReference type="EC" id="2.7.1.21" evidence="2 8"/>
<keyword evidence="7 8" id="KW-0067">ATP-binding</keyword>
<evidence type="ECO:0000313" key="11">
    <source>
        <dbReference type="Proteomes" id="UP001589613"/>
    </source>
</evidence>
<organism evidence="10 11">
    <name type="scientific">Ornithinimicrobium kibberense</name>
    <dbReference type="NCBI Taxonomy" id="282060"/>
    <lineage>
        <taxon>Bacteria</taxon>
        <taxon>Bacillati</taxon>
        <taxon>Actinomycetota</taxon>
        <taxon>Actinomycetes</taxon>
        <taxon>Micrococcales</taxon>
        <taxon>Ornithinimicrobiaceae</taxon>
        <taxon>Ornithinimicrobium</taxon>
    </lineage>
</organism>
<dbReference type="Proteomes" id="UP001589613">
    <property type="component" value="Unassembled WGS sequence"/>
</dbReference>
<dbReference type="Gene3D" id="3.30.60.20">
    <property type="match status" value="1"/>
</dbReference>
<dbReference type="Gene3D" id="3.40.50.300">
    <property type="entry name" value="P-loop containing nucleotide triphosphate hydrolases"/>
    <property type="match status" value="1"/>
</dbReference>
<name>A0ABV5V4M4_9MICO</name>
<keyword evidence="4 8" id="KW-0808">Transferase</keyword>
<keyword evidence="6 8" id="KW-0418">Kinase</keyword>
<dbReference type="RefSeq" id="WP_141338887.1">
    <property type="nucleotide sequence ID" value="NZ_JBHMAX010000022.1"/>
</dbReference>
<dbReference type="SUPFAM" id="SSF52540">
    <property type="entry name" value="P-loop containing nucleoside triphosphate hydrolases"/>
    <property type="match status" value="1"/>
</dbReference>
<evidence type="ECO:0000256" key="2">
    <source>
        <dbReference type="ARBA" id="ARBA00012118"/>
    </source>
</evidence>
<dbReference type="GO" id="GO:0004797">
    <property type="term" value="F:thymidine kinase activity"/>
    <property type="evidence" value="ECO:0007669"/>
    <property type="project" value="UniProtKB-EC"/>
</dbReference>
<dbReference type="PANTHER" id="PTHR11441">
    <property type="entry name" value="THYMIDINE KINASE"/>
    <property type="match status" value="1"/>
</dbReference>
<keyword evidence="3 8" id="KW-0237">DNA synthesis</keyword>
<dbReference type="NCBIfam" id="NF003297">
    <property type="entry name" value="PRK04296.1-2"/>
    <property type="match status" value="1"/>
</dbReference>
<protein>
    <recommendedName>
        <fullName evidence="2 8">Thymidine kinase</fullName>
        <ecNumber evidence="2 8">2.7.1.21</ecNumber>
    </recommendedName>
</protein>